<sequence>MDAQQKSAPEKSGIFFGRGFDRACTEPAEVLSLTRSPRAVEEGFDSLSMSP</sequence>
<accession>A0A5S5DMA4</accession>
<dbReference type="EMBL" id="VNHX01000005">
    <property type="protein sequence ID" value="TYP96518.1"/>
    <property type="molecule type" value="Genomic_DNA"/>
</dbReference>
<protein>
    <submittedName>
        <fullName evidence="1">Uncharacterized protein</fullName>
    </submittedName>
</protein>
<reference evidence="1 2" key="1">
    <citation type="submission" date="2019-07" db="EMBL/GenBank/DDBJ databases">
        <title>Genomic Encyclopedia of Archaeal and Bacterial Type Strains, Phase II (KMG-II): from individual species to whole genera.</title>
        <authorList>
            <person name="Goeker M."/>
        </authorList>
    </citation>
    <scope>NUCLEOTIDE SEQUENCE [LARGE SCALE GENOMIC DNA]</scope>
    <source>
        <strain evidence="1 2">DSM 18850</strain>
    </source>
</reference>
<comment type="caution">
    <text evidence="1">The sequence shown here is derived from an EMBL/GenBank/DDBJ whole genome shotgun (WGS) entry which is preliminary data.</text>
</comment>
<keyword evidence="2" id="KW-1185">Reference proteome</keyword>
<organism evidence="1 2">
    <name type="scientific">Sphingobacterium allocomposti</name>
    <dbReference type="NCBI Taxonomy" id="415956"/>
    <lineage>
        <taxon>Bacteria</taxon>
        <taxon>Pseudomonadati</taxon>
        <taxon>Bacteroidota</taxon>
        <taxon>Sphingobacteriia</taxon>
        <taxon>Sphingobacteriales</taxon>
        <taxon>Sphingobacteriaceae</taxon>
        <taxon>Sphingobacterium</taxon>
    </lineage>
</organism>
<dbReference type="Proteomes" id="UP000325105">
    <property type="component" value="Unassembled WGS sequence"/>
</dbReference>
<proteinExistence type="predicted"/>
<evidence type="ECO:0000313" key="2">
    <source>
        <dbReference type="Proteomes" id="UP000325105"/>
    </source>
</evidence>
<dbReference type="AlphaFoldDB" id="A0A5S5DMA4"/>
<gene>
    <name evidence="1" type="ORF">BC792_1055</name>
</gene>
<evidence type="ECO:0000313" key="1">
    <source>
        <dbReference type="EMBL" id="TYP96518.1"/>
    </source>
</evidence>
<name>A0A5S5DMA4_9SPHI</name>